<dbReference type="InterPro" id="IPR017884">
    <property type="entry name" value="SANT_dom"/>
</dbReference>
<keyword evidence="5" id="KW-0805">Transcription regulation</keyword>
<keyword evidence="8" id="KW-0539">Nucleus</keyword>
<dbReference type="GO" id="GO:0005634">
    <property type="term" value="C:nucleus"/>
    <property type="evidence" value="ECO:0007669"/>
    <property type="project" value="UniProtKB-SubCell"/>
</dbReference>
<evidence type="ECO:0000259" key="12">
    <source>
        <dbReference type="PROSITE" id="PS51293"/>
    </source>
</evidence>
<dbReference type="PROSITE" id="PS50114">
    <property type="entry name" value="GATA_ZN_FINGER_2"/>
    <property type="match status" value="1"/>
</dbReference>
<feature type="domain" description="SANT" evidence="12">
    <location>
        <begin position="1"/>
        <end position="36"/>
    </location>
</feature>
<dbReference type="GO" id="GO:0008270">
    <property type="term" value="F:zinc ion binding"/>
    <property type="evidence" value="ECO:0007669"/>
    <property type="project" value="UniProtKB-KW"/>
</dbReference>
<sequence>MRQFGKNFFKIQKELLPKKKIRELAEYYYHWKKTTPGLTSRNTRRQRKQTHIRLSRMMMKSREITPEREYMDWSSCDEDEATDEDGEKGQSLYVCRQCYTTDSPNWHHAGLQKAILCKICRLHYKKYGLMKPTVDVPAEVPDILFKSHYESPGNDDSGATATGSRRKTRNSNGSRGMGSRPGLRSQKIASKNGSEDEEGQ</sequence>
<protein>
    <submittedName>
        <fullName evidence="13">Arginine-glutamic acid dipeptide repeats protein</fullName>
    </submittedName>
</protein>
<evidence type="ECO:0000256" key="2">
    <source>
        <dbReference type="ARBA" id="ARBA00022723"/>
    </source>
</evidence>
<proteinExistence type="predicted"/>
<dbReference type="PANTHER" id="PTHR13859">
    <property type="entry name" value="ATROPHIN-RELATED"/>
    <property type="match status" value="1"/>
</dbReference>
<dbReference type="InterPro" id="IPR013088">
    <property type="entry name" value="Znf_NHR/GATA"/>
</dbReference>
<evidence type="ECO:0000256" key="3">
    <source>
        <dbReference type="ARBA" id="ARBA00022771"/>
    </source>
</evidence>
<accession>A0AA35X0A2</accession>
<evidence type="ECO:0000256" key="1">
    <source>
        <dbReference type="ARBA" id="ARBA00004123"/>
    </source>
</evidence>
<feature type="region of interest" description="Disordered" evidence="10">
    <location>
        <begin position="147"/>
        <end position="200"/>
    </location>
</feature>
<evidence type="ECO:0000256" key="4">
    <source>
        <dbReference type="ARBA" id="ARBA00022833"/>
    </source>
</evidence>
<dbReference type="GO" id="GO:0043565">
    <property type="term" value="F:sequence-specific DNA binding"/>
    <property type="evidence" value="ECO:0007669"/>
    <property type="project" value="InterPro"/>
</dbReference>
<reference evidence="13" key="1">
    <citation type="submission" date="2023-03" db="EMBL/GenBank/DDBJ databases">
        <authorList>
            <person name="Steffen K."/>
            <person name="Cardenas P."/>
        </authorList>
    </citation>
    <scope>NUCLEOTIDE SEQUENCE</scope>
</reference>
<dbReference type="FunFam" id="1.10.10.60:FF:000012">
    <property type="entry name" value="Metastasis-associated 1 family, member 3"/>
    <property type="match status" value="1"/>
</dbReference>
<dbReference type="GO" id="GO:0003714">
    <property type="term" value="F:transcription corepressor activity"/>
    <property type="evidence" value="ECO:0007669"/>
    <property type="project" value="TreeGrafter"/>
</dbReference>
<keyword evidence="6" id="KW-0238">DNA-binding</keyword>
<dbReference type="AlphaFoldDB" id="A0AA35X0A2"/>
<gene>
    <name evidence="13" type="ORF">GBAR_LOCUS19757</name>
</gene>
<comment type="caution">
    <text evidence="13">The sequence shown here is derived from an EMBL/GenBank/DDBJ whole genome shotgun (WGS) entry which is preliminary data.</text>
</comment>
<keyword evidence="4" id="KW-0862">Zinc</keyword>
<dbReference type="EMBL" id="CASHTH010002775">
    <property type="protein sequence ID" value="CAI8035171.1"/>
    <property type="molecule type" value="Genomic_DNA"/>
</dbReference>
<evidence type="ECO:0000256" key="10">
    <source>
        <dbReference type="SAM" id="MobiDB-lite"/>
    </source>
</evidence>
<dbReference type="SMART" id="SM00401">
    <property type="entry name" value="ZnF_GATA"/>
    <property type="match status" value="1"/>
</dbReference>
<dbReference type="CDD" id="cd00202">
    <property type="entry name" value="ZnF_GATA"/>
    <property type="match status" value="1"/>
</dbReference>
<evidence type="ECO:0000259" key="11">
    <source>
        <dbReference type="PROSITE" id="PS50114"/>
    </source>
</evidence>
<comment type="subcellular location">
    <subcellularLocation>
        <location evidence="1">Nucleus</location>
    </subcellularLocation>
</comment>
<dbReference type="PANTHER" id="PTHR13859:SF11">
    <property type="entry name" value="GRUNGE, ISOFORM J"/>
    <property type="match status" value="1"/>
</dbReference>
<keyword evidence="3 9" id="KW-0863">Zinc-finger</keyword>
<dbReference type="Gene3D" id="3.30.50.10">
    <property type="entry name" value="Erythroid Transcription Factor GATA-1, subunit A"/>
    <property type="match status" value="1"/>
</dbReference>
<organism evidence="13 14">
    <name type="scientific">Geodia barretti</name>
    <name type="common">Barrett's horny sponge</name>
    <dbReference type="NCBI Taxonomy" id="519541"/>
    <lineage>
        <taxon>Eukaryota</taxon>
        <taxon>Metazoa</taxon>
        <taxon>Porifera</taxon>
        <taxon>Demospongiae</taxon>
        <taxon>Heteroscleromorpha</taxon>
        <taxon>Tetractinellida</taxon>
        <taxon>Astrophorina</taxon>
        <taxon>Geodiidae</taxon>
        <taxon>Geodia</taxon>
    </lineage>
</organism>
<dbReference type="SUPFAM" id="SSF57716">
    <property type="entry name" value="Glucocorticoid receptor-like (DNA-binding domain)"/>
    <property type="match status" value="1"/>
</dbReference>
<feature type="domain" description="GATA-type" evidence="11">
    <location>
        <begin position="95"/>
        <end position="132"/>
    </location>
</feature>
<dbReference type="PROSITE" id="PS51293">
    <property type="entry name" value="SANT"/>
    <property type="match status" value="1"/>
</dbReference>
<dbReference type="Pfam" id="PF00320">
    <property type="entry name" value="GATA"/>
    <property type="match status" value="1"/>
</dbReference>
<name>A0AA35X0A2_GEOBA</name>
<evidence type="ECO:0000313" key="14">
    <source>
        <dbReference type="Proteomes" id="UP001174909"/>
    </source>
</evidence>
<evidence type="ECO:0000313" key="13">
    <source>
        <dbReference type="EMBL" id="CAI8035171.1"/>
    </source>
</evidence>
<keyword evidence="2" id="KW-0479">Metal-binding</keyword>
<dbReference type="InterPro" id="IPR000679">
    <property type="entry name" value="Znf_GATA"/>
</dbReference>
<evidence type="ECO:0000256" key="8">
    <source>
        <dbReference type="ARBA" id="ARBA00023242"/>
    </source>
</evidence>
<keyword evidence="14" id="KW-1185">Reference proteome</keyword>
<dbReference type="Proteomes" id="UP001174909">
    <property type="component" value="Unassembled WGS sequence"/>
</dbReference>
<keyword evidence="7" id="KW-0804">Transcription</keyword>
<evidence type="ECO:0000256" key="9">
    <source>
        <dbReference type="PROSITE-ProRule" id="PRU00094"/>
    </source>
</evidence>
<evidence type="ECO:0000256" key="6">
    <source>
        <dbReference type="ARBA" id="ARBA00023125"/>
    </source>
</evidence>
<evidence type="ECO:0000256" key="5">
    <source>
        <dbReference type="ARBA" id="ARBA00023015"/>
    </source>
</evidence>
<dbReference type="Gene3D" id="1.10.10.60">
    <property type="entry name" value="Homeodomain-like"/>
    <property type="match status" value="1"/>
</dbReference>
<evidence type="ECO:0000256" key="7">
    <source>
        <dbReference type="ARBA" id="ARBA00023163"/>
    </source>
</evidence>